<evidence type="ECO:0008006" key="4">
    <source>
        <dbReference type="Google" id="ProtNLM"/>
    </source>
</evidence>
<evidence type="ECO:0000313" key="2">
    <source>
        <dbReference type="EMBL" id="RXF69677.1"/>
    </source>
</evidence>
<comment type="caution">
    <text evidence="2">The sequence shown here is derived from an EMBL/GenBank/DDBJ whole genome shotgun (WGS) entry which is preliminary data.</text>
</comment>
<dbReference type="AlphaFoldDB" id="A0A4Q0M936"/>
<reference evidence="2 3" key="1">
    <citation type="submission" date="2018-12" db="EMBL/GenBank/DDBJ databases">
        <title>The Draft Genome Sequence of the Soil Bacterium Pedobacter tournemirensis R1.</title>
        <authorList>
            <person name="He J."/>
        </authorList>
    </citation>
    <scope>NUCLEOTIDE SEQUENCE [LARGE SCALE GENOMIC DNA]</scope>
    <source>
        <strain evidence="2 3">R1</strain>
    </source>
</reference>
<keyword evidence="1" id="KW-0732">Signal</keyword>
<proteinExistence type="predicted"/>
<dbReference type="Proteomes" id="UP000290848">
    <property type="component" value="Unassembled WGS sequence"/>
</dbReference>
<name>A0A4Q0M936_9SPHI</name>
<evidence type="ECO:0000256" key="1">
    <source>
        <dbReference type="SAM" id="SignalP"/>
    </source>
</evidence>
<dbReference type="EMBL" id="RXOC01000006">
    <property type="protein sequence ID" value="RXF69677.1"/>
    <property type="molecule type" value="Genomic_DNA"/>
</dbReference>
<gene>
    <name evidence="2" type="ORF">EKH83_10490</name>
</gene>
<feature type="chain" id="PRO_5020955751" description="GLPGLI family protein" evidence="1">
    <location>
        <begin position="21"/>
        <end position="306"/>
    </location>
</feature>
<feature type="signal peptide" evidence="1">
    <location>
        <begin position="1"/>
        <end position="20"/>
    </location>
</feature>
<dbReference type="RefSeq" id="WP_128769377.1">
    <property type="nucleotide sequence ID" value="NZ_RXOC01000006.1"/>
</dbReference>
<evidence type="ECO:0000313" key="3">
    <source>
        <dbReference type="Proteomes" id="UP000290848"/>
    </source>
</evidence>
<protein>
    <recommendedName>
        <fullName evidence="4">GLPGLI family protein</fullName>
    </recommendedName>
</protein>
<sequence length="306" mass="35220">MRRSVYFLAIGLFMCMNTMAQHSDPPNSAQTFIKFQDSLKNLGYQVVNNPSEAERYNASYTMIKTLVSALKLNNSFNFGFDSLKTISILTSPDHRFRIFSWHVLNNDGSYRYYGTIQMNNAGGRLQMFPLVDHSAEIKNPQDSTLNSSHWYGAQYYKVIPVTYNVKVPYYILLGWKGNTVKSTKKVIDILYFKDNKAWFGMPVFYGNKESVNKHRIVFEYNRQVSMMLNYIPAEGMIVFDHLVPPSPEMAGSPELFGPDLSYDGFKIDRGRLKFVDNLELKNSPSVIDDLYNDPKKPSKEIINKLK</sequence>
<accession>A0A4Q0M936</accession>
<organism evidence="2 3">
    <name type="scientific">Arcticibacter tournemirensis</name>
    <dbReference type="NCBI Taxonomy" id="699437"/>
    <lineage>
        <taxon>Bacteria</taxon>
        <taxon>Pseudomonadati</taxon>
        <taxon>Bacteroidota</taxon>
        <taxon>Sphingobacteriia</taxon>
        <taxon>Sphingobacteriales</taxon>
        <taxon>Sphingobacteriaceae</taxon>
        <taxon>Arcticibacter</taxon>
    </lineage>
</organism>